<gene>
    <name evidence="5" type="ORF">HUK84_06790</name>
</gene>
<reference evidence="5 6" key="1">
    <citation type="submission" date="2020-06" db="EMBL/GenBank/DDBJ databases">
        <title>Description of novel acetic acid bacteria.</title>
        <authorList>
            <person name="Sombolestani A."/>
        </authorList>
    </citation>
    <scope>NUCLEOTIDE SEQUENCE [LARGE SCALE GENOMIC DNA]</scope>
    <source>
        <strain evidence="5 6">LMG 31431</strain>
    </source>
</reference>
<dbReference type="PANTHER" id="PTHR43095">
    <property type="entry name" value="SUGAR KINASE"/>
    <property type="match status" value="1"/>
</dbReference>
<evidence type="ECO:0000313" key="5">
    <source>
        <dbReference type="EMBL" id="NVN10853.1"/>
    </source>
</evidence>
<dbReference type="PANTHER" id="PTHR43095:SF5">
    <property type="entry name" value="XYLULOSE KINASE"/>
    <property type="match status" value="1"/>
</dbReference>
<proteinExistence type="inferred from homology"/>
<dbReference type="Pfam" id="PF00370">
    <property type="entry name" value="FGGY_N"/>
    <property type="match status" value="1"/>
</dbReference>
<evidence type="ECO:0000256" key="1">
    <source>
        <dbReference type="ARBA" id="ARBA00009156"/>
    </source>
</evidence>
<dbReference type="Proteomes" id="UP000534870">
    <property type="component" value="Unassembled WGS sequence"/>
</dbReference>
<name>A0A7Y7M6Y7_9PROT</name>
<feature type="domain" description="Carbohydrate kinase FGGY N-terminal" evidence="4">
    <location>
        <begin position="2"/>
        <end position="78"/>
    </location>
</feature>
<evidence type="ECO:0000259" key="4">
    <source>
        <dbReference type="Pfam" id="PF00370"/>
    </source>
</evidence>
<dbReference type="GO" id="GO:0005975">
    <property type="term" value="P:carbohydrate metabolic process"/>
    <property type="evidence" value="ECO:0007669"/>
    <property type="project" value="InterPro"/>
</dbReference>
<keyword evidence="2" id="KW-0808">Transferase</keyword>
<dbReference type="InterPro" id="IPR043129">
    <property type="entry name" value="ATPase_NBD"/>
</dbReference>
<keyword evidence="3 5" id="KW-0418">Kinase</keyword>
<comment type="caution">
    <text evidence="5">The sequence shown here is derived from an EMBL/GenBank/DDBJ whole genome shotgun (WGS) entry which is preliminary data.</text>
</comment>
<dbReference type="GO" id="GO:0016301">
    <property type="term" value="F:kinase activity"/>
    <property type="evidence" value="ECO:0007669"/>
    <property type="project" value="UniProtKB-KW"/>
</dbReference>
<accession>A0A7Y7M6Y7</accession>
<dbReference type="SUPFAM" id="SSF53067">
    <property type="entry name" value="Actin-like ATPase domain"/>
    <property type="match status" value="1"/>
</dbReference>
<dbReference type="RefSeq" id="WP_246285483.1">
    <property type="nucleotide sequence ID" value="NZ_JABXXP010000083.1"/>
</dbReference>
<protein>
    <submittedName>
        <fullName evidence="5">Xylulokinase</fullName>
    </submittedName>
</protein>
<evidence type="ECO:0000256" key="2">
    <source>
        <dbReference type="ARBA" id="ARBA00022679"/>
    </source>
</evidence>
<dbReference type="EMBL" id="JABXXP010000083">
    <property type="protein sequence ID" value="NVN10853.1"/>
    <property type="molecule type" value="Genomic_DNA"/>
</dbReference>
<feature type="non-terminal residue" evidence="5">
    <location>
        <position position="78"/>
    </location>
</feature>
<sequence>MIYLGLDLGTTATKAILVDDGQTVLAAATAASQVLQPRPGISEQDPESWIAAARAVMAQLRADAPQAFAAVRAIGLSG</sequence>
<evidence type="ECO:0000313" key="6">
    <source>
        <dbReference type="Proteomes" id="UP000534870"/>
    </source>
</evidence>
<dbReference type="AlphaFoldDB" id="A0A7Y7M6Y7"/>
<dbReference type="InterPro" id="IPR050406">
    <property type="entry name" value="FGGY_Carb_Kinase"/>
</dbReference>
<evidence type="ECO:0000256" key="3">
    <source>
        <dbReference type="ARBA" id="ARBA00022777"/>
    </source>
</evidence>
<dbReference type="InterPro" id="IPR018484">
    <property type="entry name" value="FGGY_N"/>
</dbReference>
<comment type="similarity">
    <text evidence="1">Belongs to the FGGY kinase family.</text>
</comment>
<organism evidence="5 6">
    <name type="scientific">Nguyenibacter vanlangensis</name>
    <dbReference type="NCBI Taxonomy" id="1216886"/>
    <lineage>
        <taxon>Bacteria</taxon>
        <taxon>Pseudomonadati</taxon>
        <taxon>Pseudomonadota</taxon>
        <taxon>Alphaproteobacteria</taxon>
        <taxon>Acetobacterales</taxon>
        <taxon>Acetobacteraceae</taxon>
        <taxon>Nguyenibacter</taxon>
    </lineage>
</organism>
<dbReference type="Gene3D" id="3.30.420.40">
    <property type="match status" value="1"/>
</dbReference>